<evidence type="ECO:0000313" key="1">
    <source>
        <dbReference type="EMBL" id="MBA0771314.1"/>
    </source>
</evidence>
<protein>
    <submittedName>
        <fullName evidence="1">Uncharacterized protein</fullName>
    </submittedName>
</protein>
<keyword evidence="2" id="KW-1185">Reference proteome</keyword>
<dbReference type="AlphaFoldDB" id="A0A7J9EEW2"/>
<sequence>MCPDFNNDFTVTSYMCFLDSLIDGAKDVRELSDAGILHNELGTDGEVAKLFNKMNTILVPSLMTYSEVKR</sequence>
<proteinExistence type="predicted"/>
<organism evidence="1 2">
    <name type="scientific">Gossypium trilobum</name>
    <dbReference type="NCBI Taxonomy" id="34281"/>
    <lineage>
        <taxon>Eukaryota</taxon>
        <taxon>Viridiplantae</taxon>
        <taxon>Streptophyta</taxon>
        <taxon>Embryophyta</taxon>
        <taxon>Tracheophyta</taxon>
        <taxon>Spermatophyta</taxon>
        <taxon>Magnoliopsida</taxon>
        <taxon>eudicotyledons</taxon>
        <taxon>Gunneridae</taxon>
        <taxon>Pentapetalae</taxon>
        <taxon>rosids</taxon>
        <taxon>malvids</taxon>
        <taxon>Malvales</taxon>
        <taxon>Malvaceae</taxon>
        <taxon>Malvoideae</taxon>
        <taxon>Gossypium</taxon>
    </lineage>
</organism>
<dbReference type="PANTHER" id="PTHR31549:SF260">
    <property type="match status" value="1"/>
</dbReference>
<accession>A0A7J9EEW2</accession>
<gene>
    <name evidence="1" type="ORF">Gotri_019796</name>
</gene>
<dbReference type="InterPro" id="IPR004158">
    <property type="entry name" value="DUF247_pln"/>
</dbReference>
<name>A0A7J9EEW2_9ROSI</name>
<evidence type="ECO:0000313" key="2">
    <source>
        <dbReference type="Proteomes" id="UP000593568"/>
    </source>
</evidence>
<dbReference type="Pfam" id="PF03140">
    <property type="entry name" value="DUF247"/>
    <property type="match status" value="1"/>
</dbReference>
<comment type="caution">
    <text evidence="1">The sequence shown here is derived from an EMBL/GenBank/DDBJ whole genome shotgun (WGS) entry which is preliminary data.</text>
</comment>
<dbReference type="EMBL" id="JABEZW010000007">
    <property type="protein sequence ID" value="MBA0771314.1"/>
    <property type="molecule type" value="Genomic_DNA"/>
</dbReference>
<dbReference type="Proteomes" id="UP000593568">
    <property type="component" value="Unassembled WGS sequence"/>
</dbReference>
<dbReference type="PANTHER" id="PTHR31549">
    <property type="entry name" value="PROTEIN, PUTATIVE (DUF247)-RELATED-RELATED"/>
    <property type="match status" value="1"/>
</dbReference>
<reference evidence="1 2" key="1">
    <citation type="journal article" date="2019" name="Genome Biol. Evol.">
        <title>Insights into the evolution of the New World diploid cottons (Gossypium, subgenus Houzingenia) based on genome sequencing.</title>
        <authorList>
            <person name="Grover C.E."/>
            <person name="Arick M.A. 2nd"/>
            <person name="Thrash A."/>
            <person name="Conover J.L."/>
            <person name="Sanders W.S."/>
            <person name="Peterson D.G."/>
            <person name="Frelichowski J.E."/>
            <person name="Scheffler J.A."/>
            <person name="Scheffler B.E."/>
            <person name="Wendel J.F."/>
        </authorList>
    </citation>
    <scope>NUCLEOTIDE SEQUENCE [LARGE SCALE GENOMIC DNA]</scope>
    <source>
        <strain evidence="1">8</strain>
        <tissue evidence="1">Leaf</tissue>
    </source>
</reference>